<dbReference type="GO" id="GO:0004364">
    <property type="term" value="F:glutathione transferase activity"/>
    <property type="evidence" value="ECO:0007669"/>
    <property type="project" value="UniProtKB-EC"/>
</dbReference>
<dbReference type="SFLD" id="SFLDS00019">
    <property type="entry name" value="Glutathione_Transferase_(cytos"/>
    <property type="match status" value="1"/>
</dbReference>
<protein>
    <recommendedName>
        <fullName evidence="2">glutathione transferase</fullName>
        <ecNumber evidence="2">2.5.1.18</ecNumber>
    </recommendedName>
</protein>
<feature type="domain" description="GST N-terminal" evidence="5">
    <location>
        <begin position="1"/>
        <end position="82"/>
    </location>
</feature>
<dbReference type="Gene3D" id="1.20.1050.10">
    <property type="match status" value="1"/>
</dbReference>
<comment type="similarity">
    <text evidence="1">Belongs to the GST superfamily. Phi family.</text>
</comment>
<evidence type="ECO:0000313" key="7">
    <source>
        <dbReference type="EMBL" id="KAK0446094.1"/>
    </source>
</evidence>
<dbReference type="AlphaFoldDB" id="A0AA39JRF3"/>
<comment type="caution">
    <text evidence="7">The sequence shown here is derived from an EMBL/GenBank/DDBJ whole genome shotgun (WGS) entry which is preliminary data.</text>
</comment>
<dbReference type="EMBL" id="JAUEPT010000014">
    <property type="protein sequence ID" value="KAK0446094.1"/>
    <property type="molecule type" value="Genomic_DNA"/>
</dbReference>
<evidence type="ECO:0000259" key="5">
    <source>
        <dbReference type="PROSITE" id="PS50404"/>
    </source>
</evidence>
<dbReference type="Gene3D" id="3.40.30.10">
    <property type="entry name" value="Glutaredoxin"/>
    <property type="match status" value="1"/>
</dbReference>
<dbReference type="PANTHER" id="PTHR43900">
    <property type="entry name" value="GLUTATHIONE S-TRANSFERASE RHO"/>
    <property type="match status" value="1"/>
</dbReference>
<gene>
    <name evidence="7" type="ORF">EV421DRAFT_248170</name>
</gene>
<dbReference type="PROSITE" id="PS50404">
    <property type="entry name" value="GST_NTER"/>
    <property type="match status" value="1"/>
</dbReference>
<accession>A0AA39JRF3</accession>
<comment type="catalytic activity">
    <reaction evidence="4">
        <text>RX + glutathione = an S-substituted glutathione + a halide anion + H(+)</text>
        <dbReference type="Rhea" id="RHEA:16437"/>
        <dbReference type="ChEBI" id="CHEBI:15378"/>
        <dbReference type="ChEBI" id="CHEBI:16042"/>
        <dbReference type="ChEBI" id="CHEBI:17792"/>
        <dbReference type="ChEBI" id="CHEBI:57925"/>
        <dbReference type="ChEBI" id="CHEBI:90779"/>
        <dbReference type="EC" id="2.5.1.18"/>
    </reaction>
</comment>
<dbReference type="Proteomes" id="UP001175226">
    <property type="component" value="Unassembled WGS sequence"/>
</dbReference>
<name>A0AA39JRF3_9AGAR</name>
<dbReference type="SFLD" id="SFLDG00358">
    <property type="entry name" value="Main_(cytGST)"/>
    <property type="match status" value="1"/>
</dbReference>
<dbReference type="FunFam" id="1.20.1050.10:FF:000004">
    <property type="entry name" value="Glutathione S-transferase F2"/>
    <property type="match status" value="1"/>
</dbReference>
<dbReference type="InterPro" id="IPR040079">
    <property type="entry name" value="Glutathione_S-Trfase"/>
</dbReference>
<dbReference type="CDD" id="cd03053">
    <property type="entry name" value="GST_N_Phi"/>
    <property type="match status" value="1"/>
</dbReference>
<dbReference type="InterPro" id="IPR004045">
    <property type="entry name" value="Glutathione_S-Trfase_N"/>
</dbReference>
<dbReference type="GO" id="GO:0005737">
    <property type="term" value="C:cytoplasm"/>
    <property type="evidence" value="ECO:0007669"/>
    <property type="project" value="TreeGrafter"/>
</dbReference>
<dbReference type="SUPFAM" id="SSF52833">
    <property type="entry name" value="Thioredoxin-like"/>
    <property type="match status" value="1"/>
</dbReference>
<evidence type="ECO:0000256" key="3">
    <source>
        <dbReference type="ARBA" id="ARBA00022679"/>
    </source>
</evidence>
<dbReference type="SUPFAM" id="SSF47616">
    <property type="entry name" value="GST C-terminal domain-like"/>
    <property type="match status" value="1"/>
</dbReference>
<reference evidence="7" key="1">
    <citation type="submission" date="2023-06" db="EMBL/GenBank/DDBJ databases">
        <authorList>
            <consortium name="Lawrence Berkeley National Laboratory"/>
            <person name="Ahrendt S."/>
            <person name="Sahu N."/>
            <person name="Indic B."/>
            <person name="Wong-Bajracharya J."/>
            <person name="Merenyi Z."/>
            <person name="Ke H.-M."/>
            <person name="Monk M."/>
            <person name="Kocsube S."/>
            <person name="Drula E."/>
            <person name="Lipzen A."/>
            <person name="Balint B."/>
            <person name="Henrissat B."/>
            <person name="Andreopoulos B."/>
            <person name="Martin F.M."/>
            <person name="Harder C.B."/>
            <person name="Rigling D."/>
            <person name="Ford K.L."/>
            <person name="Foster G.D."/>
            <person name="Pangilinan J."/>
            <person name="Papanicolaou A."/>
            <person name="Barry K."/>
            <person name="LaButti K."/>
            <person name="Viragh M."/>
            <person name="Koriabine M."/>
            <person name="Yan M."/>
            <person name="Riley R."/>
            <person name="Champramary S."/>
            <person name="Plett K.L."/>
            <person name="Tsai I.J."/>
            <person name="Slot J."/>
            <person name="Sipos G."/>
            <person name="Plett J."/>
            <person name="Nagy L.G."/>
            <person name="Grigoriev I.V."/>
        </authorList>
    </citation>
    <scope>NUCLEOTIDE SEQUENCE</scope>
    <source>
        <strain evidence="7">FPL87.14</strain>
    </source>
</reference>
<dbReference type="PANTHER" id="PTHR43900:SF3">
    <property type="entry name" value="GLUTATHIONE S-TRANSFERASE RHO"/>
    <property type="match status" value="1"/>
</dbReference>
<evidence type="ECO:0000256" key="1">
    <source>
        <dbReference type="ARBA" id="ARBA00010128"/>
    </source>
</evidence>
<keyword evidence="3" id="KW-0808">Transferase</keyword>
<evidence type="ECO:0000256" key="4">
    <source>
        <dbReference type="ARBA" id="ARBA00047960"/>
    </source>
</evidence>
<dbReference type="GO" id="GO:0043295">
    <property type="term" value="F:glutathione binding"/>
    <property type="evidence" value="ECO:0007669"/>
    <property type="project" value="TreeGrafter"/>
</dbReference>
<dbReference type="InterPro" id="IPR036282">
    <property type="entry name" value="Glutathione-S-Trfase_C_sf"/>
</dbReference>
<dbReference type="EC" id="2.5.1.18" evidence="2"/>
<feature type="domain" description="GST C-terminal" evidence="6">
    <location>
        <begin position="90"/>
        <end position="217"/>
    </location>
</feature>
<sequence>MVLKLYGSPFSTCTKRVATALHEKKVPFEIYSINLAAGEHKTPSYLEKQPFGVVPYIDDDGFILYESRAISRYIALKYESQGTKLIPTDDLKKIALFEQAASVEQSSFDPYATAVGMEKIIKPRKGIQANEVTVEAALTSLSAKLDAYDVILAKQKYLAGDDVTLADLFHIPWGVLLAVGGSDIMESKPNVARWWKDITSRPSWAAVKDGVNSVTSF</sequence>
<keyword evidence="8" id="KW-1185">Reference proteome</keyword>
<dbReference type="InterPro" id="IPR004046">
    <property type="entry name" value="GST_C"/>
</dbReference>
<dbReference type="FunFam" id="3.40.30.10:FF:000016">
    <property type="entry name" value="Glutathione S-transferase F2"/>
    <property type="match status" value="1"/>
</dbReference>
<evidence type="ECO:0000256" key="2">
    <source>
        <dbReference type="ARBA" id="ARBA00012452"/>
    </source>
</evidence>
<dbReference type="Pfam" id="PF00043">
    <property type="entry name" value="GST_C"/>
    <property type="match status" value="1"/>
</dbReference>
<organism evidence="7 8">
    <name type="scientific">Armillaria borealis</name>
    <dbReference type="NCBI Taxonomy" id="47425"/>
    <lineage>
        <taxon>Eukaryota</taxon>
        <taxon>Fungi</taxon>
        <taxon>Dikarya</taxon>
        <taxon>Basidiomycota</taxon>
        <taxon>Agaricomycotina</taxon>
        <taxon>Agaricomycetes</taxon>
        <taxon>Agaricomycetidae</taxon>
        <taxon>Agaricales</taxon>
        <taxon>Marasmiineae</taxon>
        <taxon>Physalacriaceae</taxon>
        <taxon>Armillaria</taxon>
    </lineage>
</organism>
<dbReference type="GO" id="GO:0006749">
    <property type="term" value="P:glutathione metabolic process"/>
    <property type="evidence" value="ECO:0007669"/>
    <property type="project" value="TreeGrafter"/>
</dbReference>
<dbReference type="GO" id="GO:0009636">
    <property type="term" value="P:response to toxic substance"/>
    <property type="evidence" value="ECO:0007669"/>
    <property type="project" value="UniProtKB-ARBA"/>
</dbReference>
<evidence type="ECO:0000313" key="8">
    <source>
        <dbReference type="Proteomes" id="UP001175226"/>
    </source>
</evidence>
<dbReference type="Pfam" id="PF02798">
    <property type="entry name" value="GST_N"/>
    <property type="match status" value="1"/>
</dbReference>
<dbReference type="PROSITE" id="PS50405">
    <property type="entry name" value="GST_CTER"/>
    <property type="match status" value="1"/>
</dbReference>
<dbReference type="InterPro" id="IPR036249">
    <property type="entry name" value="Thioredoxin-like_sf"/>
</dbReference>
<dbReference type="InterPro" id="IPR010987">
    <property type="entry name" value="Glutathione-S-Trfase_C-like"/>
</dbReference>
<dbReference type="SFLD" id="SFLDG01154">
    <property type="entry name" value="Main.5:_Phi-like"/>
    <property type="match status" value="1"/>
</dbReference>
<proteinExistence type="inferred from homology"/>
<evidence type="ECO:0000259" key="6">
    <source>
        <dbReference type="PROSITE" id="PS50405"/>
    </source>
</evidence>